<dbReference type="KEGG" id="ebi:EbC_17810"/>
<sequence length="152" mass="17560">MIVAVALTAFIGHWVVWRERIVPFKCTFFTHYDFGKNQSDLTFSVTQDMRFYSKESGYVIFNGKVTINGETKKLNRSLLLSDGVFLQGKTISYHIKDMKKSILDDTPDNVFKMLLGEYTFNPETFQIDIFPLDKKSYIVGGPYSFTSSCIRY</sequence>
<dbReference type="AlphaFoldDB" id="D8MR55"/>
<reference evidence="1 2" key="1">
    <citation type="journal article" date="2010" name="BMC Genomics">
        <title>Genome comparison of the epiphytic bacteria Erwinia billingiae and E. tasmaniensis with the pear pathogen E. pyrifoliae.</title>
        <authorList>
            <person name="Kube M."/>
            <person name="Migdoll A.M."/>
            <person name="Gehring I."/>
            <person name="Heitmann K."/>
            <person name="Mayer Y."/>
            <person name="Kuhl H."/>
            <person name="Knaust F."/>
            <person name="Geider K."/>
            <person name="Reinhardt R."/>
        </authorList>
    </citation>
    <scope>NUCLEOTIDE SEQUENCE [LARGE SCALE GENOMIC DNA]</scope>
    <source>
        <strain evidence="1 2">Eb661</strain>
    </source>
</reference>
<gene>
    <name evidence="1" type="ordered locus">EbC_17810</name>
</gene>
<dbReference type="InterPro" id="IPR031854">
    <property type="entry name" value="FidL-like"/>
</dbReference>
<accession>D8MR55</accession>
<keyword evidence="2" id="KW-1185">Reference proteome</keyword>
<protein>
    <submittedName>
        <fullName evidence="1">Uncharacterized protein</fullName>
    </submittedName>
</protein>
<dbReference type="HOGENOM" id="CLU_1719543_0_0_6"/>
<name>D8MR55_ERWBE</name>
<proteinExistence type="predicted"/>
<evidence type="ECO:0000313" key="1">
    <source>
        <dbReference type="EMBL" id="CAX59312.1"/>
    </source>
</evidence>
<dbReference type="EMBL" id="FP236843">
    <property type="protein sequence ID" value="CAX59312.1"/>
    <property type="molecule type" value="Genomic_DNA"/>
</dbReference>
<dbReference type="Proteomes" id="UP000008793">
    <property type="component" value="Chromosome"/>
</dbReference>
<organism evidence="2">
    <name type="scientific">Erwinia billingiae (strain Eb661)</name>
    <dbReference type="NCBI Taxonomy" id="634500"/>
    <lineage>
        <taxon>Bacteria</taxon>
        <taxon>Pseudomonadati</taxon>
        <taxon>Pseudomonadota</taxon>
        <taxon>Gammaproteobacteria</taxon>
        <taxon>Enterobacterales</taxon>
        <taxon>Erwiniaceae</taxon>
        <taxon>Erwinia</taxon>
    </lineage>
</organism>
<dbReference type="eggNOG" id="ENOG5033G6G">
    <property type="taxonomic scope" value="Bacteria"/>
</dbReference>
<evidence type="ECO:0000313" key="2">
    <source>
        <dbReference type="Proteomes" id="UP000008793"/>
    </source>
</evidence>
<dbReference type="Pfam" id="PF15941">
    <property type="entry name" value="FidL_like"/>
    <property type="match status" value="1"/>
</dbReference>